<dbReference type="EMBL" id="PDKT01000004">
    <property type="protein sequence ID" value="PPI87795.1"/>
    <property type="molecule type" value="Genomic_DNA"/>
</dbReference>
<protein>
    <recommendedName>
        <fullName evidence="7">Thiol:disulfide interchange protein</fullName>
    </recommendedName>
</protein>
<name>A0A2P5SZN3_9GAMM</name>
<evidence type="ECO:0000256" key="4">
    <source>
        <dbReference type="ARBA" id="ARBA00022764"/>
    </source>
</evidence>
<dbReference type="PROSITE" id="PS51352">
    <property type="entry name" value="THIOREDOXIN_2"/>
    <property type="match status" value="1"/>
</dbReference>
<evidence type="ECO:0000256" key="3">
    <source>
        <dbReference type="ARBA" id="ARBA00022729"/>
    </source>
</evidence>
<evidence type="ECO:0000259" key="9">
    <source>
        <dbReference type="PROSITE" id="PS51352"/>
    </source>
</evidence>
<dbReference type="Proteomes" id="UP000296153">
    <property type="component" value="Unassembled WGS sequence"/>
</dbReference>
<evidence type="ECO:0000313" key="11">
    <source>
        <dbReference type="Proteomes" id="UP000296153"/>
    </source>
</evidence>
<reference evidence="10 11" key="1">
    <citation type="journal article" date="2018" name="Genome Biol. Evol.">
        <title>Cladogenesis and Genomic Streamlining in Extracellular Endosymbionts of Tropical Stink Bugs.</title>
        <authorList>
            <person name="Otero-Bravo A."/>
            <person name="Goffredi S."/>
            <person name="Sabree Z.L."/>
        </authorList>
    </citation>
    <scope>NUCLEOTIDE SEQUENCE [LARGE SCALE GENOMIC DNA]</scope>
    <source>
        <strain evidence="10 11">SoEE</strain>
    </source>
</reference>
<evidence type="ECO:0000256" key="2">
    <source>
        <dbReference type="ARBA" id="ARBA00005791"/>
    </source>
</evidence>
<dbReference type="InterPro" id="IPR050824">
    <property type="entry name" value="Thiol_disulfide_DsbA"/>
</dbReference>
<comment type="caution">
    <text evidence="10">The sequence shown here is derived from an EMBL/GenBank/DDBJ whole genome shotgun (WGS) entry which is preliminary data.</text>
</comment>
<dbReference type="PANTHER" id="PTHR35891">
    <property type="entry name" value="THIOL:DISULFIDE INTERCHANGE PROTEIN DSBA"/>
    <property type="match status" value="1"/>
</dbReference>
<dbReference type="GO" id="GO:0042597">
    <property type="term" value="C:periplasmic space"/>
    <property type="evidence" value="ECO:0007669"/>
    <property type="project" value="UniProtKB-SubCell"/>
</dbReference>
<dbReference type="SUPFAM" id="SSF52833">
    <property type="entry name" value="Thioredoxin-like"/>
    <property type="match status" value="1"/>
</dbReference>
<dbReference type="OrthoDB" id="9784896at2"/>
<organism evidence="10 11">
    <name type="scientific">Candidatus Pantoea edessiphila</name>
    <dbReference type="NCBI Taxonomy" id="2044610"/>
    <lineage>
        <taxon>Bacteria</taxon>
        <taxon>Pseudomonadati</taxon>
        <taxon>Pseudomonadota</taxon>
        <taxon>Gammaproteobacteria</taxon>
        <taxon>Enterobacterales</taxon>
        <taxon>Erwiniaceae</taxon>
        <taxon>Pantoea</taxon>
    </lineage>
</organism>
<sequence>MKKCYIIFFGLIITFNTYATQFIDGKHYITLSKPILNQPQVVEFFSFSCQYCYKFENQFRIHQLPKNIKLVKYHIDFIKKGSILTHAWAIAIALGAENKLIKPIFSSVQNMKNLVNKKILKDIFIKKLNISSEEYEKLWTSFSVKLLIEKQIKAAIDFNVSTIPAAFVNGKYMIKIDNLDIESQDATINYFDIINFLSKK</sequence>
<dbReference type="CDD" id="cd03019">
    <property type="entry name" value="DsbA_DsbA"/>
    <property type="match status" value="1"/>
</dbReference>
<evidence type="ECO:0000256" key="6">
    <source>
        <dbReference type="ARBA" id="ARBA00023284"/>
    </source>
</evidence>
<proteinExistence type="inferred from homology"/>
<comment type="similarity">
    <text evidence="2">Belongs to the thioredoxin family. DsbA subfamily.</text>
</comment>
<keyword evidence="6" id="KW-0676">Redox-active center</keyword>
<dbReference type="InterPro" id="IPR001853">
    <property type="entry name" value="DSBA-like_thioredoxin_dom"/>
</dbReference>
<dbReference type="GO" id="GO:0016491">
    <property type="term" value="F:oxidoreductase activity"/>
    <property type="evidence" value="ECO:0007669"/>
    <property type="project" value="InterPro"/>
</dbReference>
<keyword evidence="5 7" id="KW-1015">Disulfide bond</keyword>
<feature type="disulfide bond" description="Redox-active" evidence="8">
    <location>
        <begin position="49"/>
        <end position="52"/>
    </location>
</feature>
<evidence type="ECO:0000313" key="10">
    <source>
        <dbReference type="EMBL" id="PPI87795.1"/>
    </source>
</evidence>
<evidence type="ECO:0000256" key="1">
    <source>
        <dbReference type="ARBA" id="ARBA00004418"/>
    </source>
</evidence>
<keyword evidence="4 7" id="KW-0574">Periplasm</keyword>
<evidence type="ECO:0000256" key="8">
    <source>
        <dbReference type="PIRSR" id="PIRSR001488-1"/>
    </source>
</evidence>
<comment type="subcellular location">
    <subcellularLocation>
        <location evidence="1 7">Periplasm</location>
    </subcellularLocation>
</comment>
<dbReference type="AlphaFoldDB" id="A0A2P5SZN3"/>
<dbReference type="Gene3D" id="3.40.30.10">
    <property type="entry name" value="Glutaredoxin"/>
    <property type="match status" value="1"/>
</dbReference>
<evidence type="ECO:0000256" key="5">
    <source>
        <dbReference type="ARBA" id="ARBA00023157"/>
    </source>
</evidence>
<dbReference type="InterPro" id="IPR036249">
    <property type="entry name" value="Thioredoxin-like_sf"/>
</dbReference>
<keyword evidence="3" id="KW-0732">Signal</keyword>
<dbReference type="InterPro" id="IPR023205">
    <property type="entry name" value="DsbA/DsbL"/>
</dbReference>
<accession>A0A2P5SZN3</accession>
<gene>
    <name evidence="10" type="ORF">CRV12_03075</name>
</gene>
<dbReference type="PANTHER" id="PTHR35891:SF2">
    <property type="entry name" value="THIOL:DISULFIDE INTERCHANGE PROTEIN DSBA"/>
    <property type="match status" value="1"/>
</dbReference>
<dbReference type="InterPro" id="IPR013766">
    <property type="entry name" value="Thioredoxin_domain"/>
</dbReference>
<dbReference type="RefSeq" id="WP_136131198.1">
    <property type="nucleotide sequence ID" value="NZ_PDKT01000004.1"/>
</dbReference>
<dbReference type="Pfam" id="PF01323">
    <property type="entry name" value="DSBA"/>
    <property type="match status" value="1"/>
</dbReference>
<evidence type="ECO:0000256" key="7">
    <source>
        <dbReference type="PIRNR" id="PIRNR001488"/>
    </source>
</evidence>
<dbReference type="PIRSF" id="PIRSF001488">
    <property type="entry name" value="Tdi_protein"/>
    <property type="match status" value="1"/>
</dbReference>
<feature type="domain" description="Thioredoxin" evidence="9">
    <location>
        <begin position="9"/>
        <end position="144"/>
    </location>
</feature>